<dbReference type="InterPro" id="IPR051242">
    <property type="entry name" value="WD-EF-hand_domain"/>
</dbReference>
<dbReference type="PROSITE" id="PS50082">
    <property type="entry name" value="WD_REPEATS_2"/>
    <property type="match status" value="2"/>
</dbReference>
<dbReference type="PROSITE" id="PS00678">
    <property type="entry name" value="WD_REPEATS_1"/>
    <property type="match status" value="2"/>
</dbReference>
<protein>
    <recommendedName>
        <fullName evidence="1">WD repeat-containing protein on Y chromosome</fullName>
    </recommendedName>
</protein>
<dbReference type="SMART" id="SM00320">
    <property type="entry name" value="WD40"/>
    <property type="match status" value="9"/>
</dbReference>
<feature type="compositionally biased region" description="Low complexity" evidence="5">
    <location>
        <begin position="685"/>
        <end position="695"/>
    </location>
</feature>
<dbReference type="Pfam" id="PF00400">
    <property type="entry name" value="WD40"/>
    <property type="match status" value="3"/>
</dbReference>
<keyword evidence="2 4" id="KW-0853">WD repeat</keyword>
<evidence type="ECO:0000313" key="6">
    <source>
        <dbReference type="EMBL" id="KAK6616828.1"/>
    </source>
</evidence>
<dbReference type="Proteomes" id="UP001372834">
    <property type="component" value="Unassembled WGS sequence"/>
</dbReference>
<dbReference type="PRINTS" id="PR00320">
    <property type="entry name" value="GPROTEINBRPT"/>
</dbReference>
<evidence type="ECO:0000256" key="3">
    <source>
        <dbReference type="ARBA" id="ARBA00022737"/>
    </source>
</evidence>
<organism evidence="6 7">
    <name type="scientific">Polyplax serrata</name>
    <name type="common">Common mouse louse</name>
    <dbReference type="NCBI Taxonomy" id="468196"/>
    <lineage>
        <taxon>Eukaryota</taxon>
        <taxon>Metazoa</taxon>
        <taxon>Ecdysozoa</taxon>
        <taxon>Arthropoda</taxon>
        <taxon>Hexapoda</taxon>
        <taxon>Insecta</taxon>
        <taxon>Pterygota</taxon>
        <taxon>Neoptera</taxon>
        <taxon>Paraneoptera</taxon>
        <taxon>Psocodea</taxon>
        <taxon>Troctomorpha</taxon>
        <taxon>Phthiraptera</taxon>
        <taxon>Anoplura</taxon>
        <taxon>Polyplacidae</taxon>
        <taxon>Polyplax</taxon>
    </lineage>
</organism>
<accession>A0AAN8PAW2</accession>
<proteinExistence type="predicted"/>
<feature type="region of interest" description="Disordered" evidence="5">
    <location>
        <begin position="680"/>
        <end position="709"/>
    </location>
</feature>
<dbReference type="Gene3D" id="2.130.10.10">
    <property type="entry name" value="YVTN repeat-like/Quinoprotein amine dehydrogenase"/>
    <property type="match status" value="4"/>
</dbReference>
<comment type="caution">
    <text evidence="6">The sequence shown here is derived from an EMBL/GenBank/DDBJ whole genome shotgun (WGS) entry which is preliminary data.</text>
</comment>
<dbReference type="EMBL" id="JAWJWE010000047">
    <property type="protein sequence ID" value="KAK6616828.1"/>
    <property type="molecule type" value="Genomic_DNA"/>
</dbReference>
<feature type="repeat" description="WD" evidence="4">
    <location>
        <begin position="874"/>
        <end position="908"/>
    </location>
</feature>
<dbReference type="InterPro" id="IPR020472">
    <property type="entry name" value="WD40_PAC1"/>
</dbReference>
<feature type="repeat" description="WD" evidence="4">
    <location>
        <begin position="539"/>
        <end position="573"/>
    </location>
</feature>
<dbReference type="SUPFAM" id="SSF47473">
    <property type="entry name" value="EF-hand"/>
    <property type="match status" value="1"/>
</dbReference>
<dbReference type="InterPro" id="IPR036322">
    <property type="entry name" value="WD40_repeat_dom_sf"/>
</dbReference>
<dbReference type="InterPro" id="IPR001680">
    <property type="entry name" value="WD40_rpt"/>
</dbReference>
<reference evidence="6 7" key="1">
    <citation type="submission" date="2023-10" db="EMBL/GenBank/DDBJ databases">
        <title>Genomes of two closely related lineages of the louse Polyplax serrata with different host specificities.</title>
        <authorList>
            <person name="Martinu J."/>
            <person name="Tarabai H."/>
            <person name="Stefka J."/>
            <person name="Hypsa V."/>
        </authorList>
    </citation>
    <scope>NUCLEOTIDE SEQUENCE [LARGE SCALE GENOMIC DNA]</scope>
    <source>
        <strain evidence="6">HR10_N</strain>
    </source>
</reference>
<keyword evidence="3" id="KW-0677">Repeat</keyword>
<name>A0AAN8PAW2_POLSC</name>
<evidence type="ECO:0000256" key="2">
    <source>
        <dbReference type="ARBA" id="ARBA00022574"/>
    </source>
</evidence>
<evidence type="ECO:0000256" key="1">
    <source>
        <dbReference type="ARBA" id="ARBA00014901"/>
    </source>
</evidence>
<evidence type="ECO:0000256" key="5">
    <source>
        <dbReference type="SAM" id="MobiDB-lite"/>
    </source>
</evidence>
<feature type="region of interest" description="Disordered" evidence="5">
    <location>
        <begin position="1"/>
        <end position="23"/>
    </location>
</feature>
<dbReference type="InterPro" id="IPR019775">
    <property type="entry name" value="WD40_repeat_CS"/>
</dbReference>
<dbReference type="PANTHER" id="PTHR44324">
    <property type="entry name" value="WD40 REPEAT DOMAIN 95"/>
    <property type="match status" value="1"/>
</dbReference>
<dbReference type="InterPro" id="IPR015943">
    <property type="entry name" value="WD40/YVTN_repeat-like_dom_sf"/>
</dbReference>
<evidence type="ECO:0000256" key="4">
    <source>
        <dbReference type="PROSITE-ProRule" id="PRU00221"/>
    </source>
</evidence>
<dbReference type="AlphaFoldDB" id="A0AAN8PAW2"/>
<sequence length="1065" mass="121286">MGKTGEDADEDLDPVSLKPEESKRESLVIEEHLSKLQLEDIYKIFENSPRIGLKKADFRSKVLTKFRIDVSDDEYDVMFTRLDFMKNDHVSWDEFITYLIMELEGKSRDATKSVSIENPIVDEPRIINSGHRSAIIQIAFSPSVRRNGTIDHDDGKYVSMSRDGYINFWSLDLKLLRTYRDKSLNSSVRGTWVVNFACLPDVNVLVTSSTERELRFYDTTSKRFNLIIVFVSMPFCVNHMFYHFSENVKDESILVCGDLGGNIRVIQFTKEDKGPFKQKIGVETLVLKWESVLKGKLPGMKAFNILNIHTDWVRQVSYYKLLGSIVSCSTSPNAMFVGDFHGSRTNYMFFLKRGIETFCLSEDSPLIVTGSLDCILRLWNPFITNKPISLLRGHHASIVKIFLQDGGRKIFSLDKHRFLKVWESSSQTCVQTYSGFAFESGPMEEFSAYYNERNQTFIVGGFKIASTTCGRLVDELRSDGKTHCGPVSVVLYNRLFKCVITCGLDSNIVIWDLWTNNSKACIRKAHSNISMGVLMPLPITAATLDPPHQYLLTGSSDGSIKMWDFKIGVCLRNMDVGKNNEVTKLIWLKNRILAVGWNRRVVEFADSLAGKVFVGKPWELRHTNDILAADYRPGQALATGTYNGDLIFWRLETGQSYKRYNVTYPMGLLKLEYMKERTEKKGDLGSASSKSSRNSARGKRDPTHRYSTSQVYQNAKHSFGMRVAKRPTRNLLAEKAIPSVERNLAIHCVIFLRKREMLPDQGTLMTATENGMIQVWSHHPSGGFITSFRAVHFDKDYVVCMHTDFENEFLFTGTVLGYIKIWLVKNYCLTVTMKIHVCMPLYRLQFPFLINDRIRTRAKAALKNQPSPLLLSSYKGHTGAVLHFEYIQESKLLLTASADKTVRAWTLSGRYIGCLGQNKPWLNLSLGVDPEKKNASTDFRVPPDLIRNGSYTSLKVFKGAPPISTNKYDVEVDFSISEEEKKLGVYGKRLDAPHLGKNHFFPQKMSRKRRVPPLDETTNNIPVFRHLIMAKWKPISRIPTPECIREVAVKSKKEASNADTQSDDT</sequence>
<dbReference type="PANTHER" id="PTHR44324:SF6">
    <property type="entry name" value="EF-HAND CALCIUM BINDING DOMAIN 8"/>
    <property type="match status" value="1"/>
</dbReference>
<dbReference type="SUPFAM" id="SSF50978">
    <property type="entry name" value="WD40 repeat-like"/>
    <property type="match status" value="2"/>
</dbReference>
<dbReference type="PROSITE" id="PS50294">
    <property type="entry name" value="WD_REPEATS_REGION"/>
    <property type="match status" value="1"/>
</dbReference>
<gene>
    <name evidence="6" type="ORF">RUM43_014969</name>
</gene>
<dbReference type="InterPro" id="IPR011992">
    <property type="entry name" value="EF-hand-dom_pair"/>
</dbReference>
<evidence type="ECO:0000313" key="7">
    <source>
        <dbReference type="Proteomes" id="UP001372834"/>
    </source>
</evidence>